<keyword evidence="3" id="KW-1185">Reference proteome</keyword>
<feature type="domain" description="ARG and Rhodanese-Phosphatase-superfamily-associated" evidence="1">
    <location>
        <begin position="4"/>
        <end position="67"/>
    </location>
</feature>
<dbReference type="EMBL" id="JACHBS010000001">
    <property type="protein sequence ID" value="MBB5618934.1"/>
    <property type="molecule type" value="Genomic_DNA"/>
</dbReference>
<reference evidence="2 3" key="1">
    <citation type="submission" date="2020-08" db="EMBL/GenBank/DDBJ databases">
        <title>Sequencing the genomes of 1000 actinobacteria strains.</title>
        <authorList>
            <person name="Klenk H.-P."/>
        </authorList>
    </citation>
    <scope>NUCLEOTIDE SEQUENCE [LARGE SCALE GENOMIC DNA]</scope>
    <source>
        <strain evidence="2 3">DSM 23889</strain>
    </source>
</reference>
<dbReference type="InterPro" id="IPR046699">
    <property type="entry name" value="ARPP-1"/>
</dbReference>
<protein>
    <recommendedName>
        <fullName evidence="1">ARG and Rhodanese-Phosphatase-superfamily-associated domain-containing protein</fullName>
    </recommendedName>
</protein>
<evidence type="ECO:0000259" key="1">
    <source>
        <dbReference type="Pfam" id="PF20208"/>
    </source>
</evidence>
<evidence type="ECO:0000313" key="2">
    <source>
        <dbReference type="EMBL" id="MBB5618934.1"/>
    </source>
</evidence>
<dbReference type="Proteomes" id="UP000552883">
    <property type="component" value="Unassembled WGS sequence"/>
</dbReference>
<dbReference type="AlphaFoldDB" id="A0A840XCR7"/>
<sequence>MPRMIEGQRGVIIGIGGRIMGLELFCSGSGLRSRYAGIVQSAAVDARLVDPVATSAERARAFARALQGRPLLGGTIGDPEDAGPRWFSLRRDDDRVAVTGLGSRIAGLHRIGAVVHLTALDRAHPLLAGV</sequence>
<evidence type="ECO:0000313" key="3">
    <source>
        <dbReference type="Proteomes" id="UP000552883"/>
    </source>
</evidence>
<dbReference type="Pfam" id="PF20208">
    <property type="entry name" value="ARPP-1"/>
    <property type="match status" value="1"/>
</dbReference>
<gene>
    <name evidence="2" type="ORF">BJ959_002430</name>
</gene>
<organism evidence="2 3">
    <name type="scientific">Microcella frigidaquae</name>
    <dbReference type="NCBI Taxonomy" id="424758"/>
    <lineage>
        <taxon>Bacteria</taxon>
        <taxon>Bacillati</taxon>
        <taxon>Actinomycetota</taxon>
        <taxon>Actinomycetes</taxon>
        <taxon>Micrococcales</taxon>
        <taxon>Microbacteriaceae</taxon>
        <taxon>Microcella</taxon>
    </lineage>
</organism>
<comment type="caution">
    <text evidence="2">The sequence shown here is derived from an EMBL/GenBank/DDBJ whole genome shotgun (WGS) entry which is preliminary data.</text>
</comment>
<proteinExistence type="predicted"/>
<accession>A0A840XCR7</accession>
<name>A0A840XCR7_9MICO</name>